<dbReference type="Proteomes" id="UP001396898">
    <property type="component" value="Unassembled WGS sequence"/>
</dbReference>
<name>A0ABR1RM13_9PEZI</name>
<proteinExistence type="predicted"/>
<comment type="caution">
    <text evidence="1">The sequence shown here is derived from an EMBL/GenBank/DDBJ whole genome shotgun (WGS) entry which is preliminary data.</text>
</comment>
<dbReference type="EMBL" id="JAQQWI010000013">
    <property type="protein sequence ID" value="KAK8013579.1"/>
    <property type="molecule type" value="Genomic_DNA"/>
</dbReference>
<evidence type="ECO:0000313" key="2">
    <source>
        <dbReference type="Proteomes" id="UP001396898"/>
    </source>
</evidence>
<reference evidence="1 2" key="1">
    <citation type="submission" date="2023-01" db="EMBL/GenBank/DDBJ databases">
        <title>Analysis of 21 Apiospora genomes using comparative genomics revels a genus with tremendous synthesis potential of carbohydrate active enzymes and secondary metabolites.</title>
        <authorList>
            <person name="Sorensen T."/>
        </authorList>
    </citation>
    <scope>NUCLEOTIDE SEQUENCE [LARGE SCALE GENOMIC DNA]</scope>
    <source>
        <strain evidence="1 2">CBS 20057</strain>
    </source>
</reference>
<keyword evidence="2" id="KW-1185">Reference proteome</keyword>
<organism evidence="1 2">
    <name type="scientific">Apiospora marii</name>
    <dbReference type="NCBI Taxonomy" id="335849"/>
    <lineage>
        <taxon>Eukaryota</taxon>
        <taxon>Fungi</taxon>
        <taxon>Dikarya</taxon>
        <taxon>Ascomycota</taxon>
        <taxon>Pezizomycotina</taxon>
        <taxon>Sordariomycetes</taxon>
        <taxon>Xylariomycetidae</taxon>
        <taxon>Amphisphaeriales</taxon>
        <taxon>Apiosporaceae</taxon>
        <taxon>Apiospora</taxon>
    </lineage>
</organism>
<evidence type="ECO:0000313" key="1">
    <source>
        <dbReference type="EMBL" id="KAK8013579.1"/>
    </source>
</evidence>
<protein>
    <recommendedName>
        <fullName evidence="3">DASH complex subunit DAD2</fullName>
    </recommendedName>
</protein>
<evidence type="ECO:0008006" key="3">
    <source>
        <dbReference type="Google" id="ProtNLM"/>
    </source>
</evidence>
<accession>A0ABR1RM13</accession>
<gene>
    <name evidence="1" type="ORF">PG991_009172</name>
</gene>
<sequence>MFQARHKYRQPIAPVVRRSRQVRVPPPVQRNLTFQAAANFQPSPSVQTLPQSDFNLPDTPNHSKALADAIVRLSSELDEQSIQLKQLGQSIDTLKQVVDNGFEDINRKMDDWLTKLDNVIEQDSVGKNADELLEEEFLSLE</sequence>